<feature type="compositionally biased region" description="Acidic residues" evidence="1">
    <location>
        <begin position="217"/>
        <end position="238"/>
    </location>
</feature>
<organism evidence="2 3">
    <name type="scientific">Puccinia graminis f. sp. tritici</name>
    <dbReference type="NCBI Taxonomy" id="56615"/>
    <lineage>
        <taxon>Eukaryota</taxon>
        <taxon>Fungi</taxon>
        <taxon>Dikarya</taxon>
        <taxon>Basidiomycota</taxon>
        <taxon>Pucciniomycotina</taxon>
        <taxon>Pucciniomycetes</taxon>
        <taxon>Pucciniales</taxon>
        <taxon>Pucciniaceae</taxon>
        <taxon>Puccinia</taxon>
    </lineage>
</organism>
<dbReference type="Proteomes" id="UP000325313">
    <property type="component" value="Unassembled WGS sequence"/>
</dbReference>
<evidence type="ECO:0000313" key="3">
    <source>
        <dbReference type="Proteomes" id="UP000325313"/>
    </source>
</evidence>
<gene>
    <name evidence="2" type="ORF">PGTUg99_034225</name>
</gene>
<feature type="region of interest" description="Disordered" evidence="1">
    <location>
        <begin position="99"/>
        <end position="121"/>
    </location>
</feature>
<proteinExistence type="predicted"/>
<protein>
    <submittedName>
        <fullName evidence="2">Uncharacterized protein</fullName>
    </submittedName>
</protein>
<sequence length="238" mass="26171">MGVTEWAKWGVGWSGLAAQCPPFIDVKGWSAEPGWLQDSSVFALVVMKDWKCQTTGNGAAIECLSRRAEYHSSVLSWGTAGARKVDHHRVGLEADKNHTHLSSSSYSSNEDGEEESSDEDDIMSVQLTRKAPPGLLHRFQEAKQQTDYGNDNCWDSSRHSNPSSFWSSLLFNPNSPAFHQMSSSVIFNPTPFGFDDCFYGPTCSFPQSFQDHSNLGESDDRDPGEGGGYDDDFGGLSP</sequence>
<comment type="caution">
    <text evidence="2">The sequence shown here is derived from an EMBL/GenBank/DDBJ whole genome shotgun (WGS) entry which is preliminary data.</text>
</comment>
<reference evidence="2 3" key="1">
    <citation type="submission" date="2019-05" db="EMBL/GenBank/DDBJ databases">
        <title>Emergence of the Ug99 lineage of the wheat stem rust pathogen through somatic hybridization.</title>
        <authorList>
            <person name="Li F."/>
            <person name="Upadhyaya N.M."/>
            <person name="Sperschneider J."/>
            <person name="Matny O."/>
            <person name="Nguyen-Phuc H."/>
            <person name="Mago R."/>
            <person name="Raley C."/>
            <person name="Miller M.E."/>
            <person name="Silverstein K.A.T."/>
            <person name="Henningsen E."/>
            <person name="Hirsch C.D."/>
            <person name="Visser B."/>
            <person name="Pretorius Z.A."/>
            <person name="Steffenson B.J."/>
            <person name="Schwessinger B."/>
            <person name="Dodds P.N."/>
            <person name="Figueroa M."/>
        </authorList>
    </citation>
    <scope>NUCLEOTIDE SEQUENCE [LARGE SCALE GENOMIC DNA]</scope>
    <source>
        <strain evidence="2 3">Ug99</strain>
    </source>
</reference>
<feature type="compositionally biased region" description="Acidic residues" evidence="1">
    <location>
        <begin position="110"/>
        <end position="121"/>
    </location>
</feature>
<feature type="region of interest" description="Disordered" evidence="1">
    <location>
        <begin position="209"/>
        <end position="238"/>
    </location>
</feature>
<evidence type="ECO:0000256" key="1">
    <source>
        <dbReference type="SAM" id="MobiDB-lite"/>
    </source>
</evidence>
<evidence type="ECO:0000313" key="2">
    <source>
        <dbReference type="EMBL" id="KAA1139029.1"/>
    </source>
</evidence>
<dbReference type="AlphaFoldDB" id="A0A5B0SNM6"/>
<accession>A0A5B0SNM6</accession>
<dbReference type="EMBL" id="VDEP01000001">
    <property type="protein sequence ID" value="KAA1139029.1"/>
    <property type="molecule type" value="Genomic_DNA"/>
</dbReference>
<name>A0A5B0SNM6_PUCGR</name>